<dbReference type="EMBL" id="CACVAZ010000033">
    <property type="protein sequence ID" value="CAA6806809.1"/>
    <property type="molecule type" value="Genomic_DNA"/>
</dbReference>
<sequence>MQINDQFNPNLAYMLQPSKENAFTILGKGVSDYMSMRDNQELKEINLESIREKMNSSKKADTRADKKLDLDTEIGEANIDNLNFNQGMKNKEFGLNEKSTNANIDNLNFNQGMKNKEFGLSEKRTNANIDNLNFNQGMKNKEFGLSEKRTNANINYNNKSLGIQQQKVDIARSKKKSKKTIIAPVSDLRELNKNISKRNKPKEQEKTIVRTGMKDGKKVIQYSDGSIEYGN</sequence>
<dbReference type="AlphaFoldDB" id="A0A6S6SKT6"/>
<accession>A0A6S6SKT6</accession>
<evidence type="ECO:0000313" key="1">
    <source>
        <dbReference type="EMBL" id="CAA6806809.1"/>
    </source>
</evidence>
<protein>
    <submittedName>
        <fullName evidence="1">Uncharacterized protein</fullName>
    </submittedName>
</protein>
<name>A0A6S6SKT6_9BACT</name>
<gene>
    <name evidence="1" type="ORF">HELGO_WM12464</name>
</gene>
<proteinExistence type="predicted"/>
<reference evidence="1" key="1">
    <citation type="submission" date="2020-01" db="EMBL/GenBank/DDBJ databases">
        <authorList>
            <person name="Meier V. D."/>
            <person name="Meier V D."/>
        </authorList>
    </citation>
    <scope>NUCLEOTIDE SEQUENCE</scope>
    <source>
        <strain evidence="1">HLG_WM_MAG_02</strain>
    </source>
</reference>
<organism evidence="1">
    <name type="scientific">uncultured Sulfurovum sp</name>
    <dbReference type="NCBI Taxonomy" id="269237"/>
    <lineage>
        <taxon>Bacteria</taxon>
        <taxon>Pseudomonadati</taxon>
        <taxon>Campylobacterota</taxon>
        <taxon>Epsilonproteobacteria</taxon>
        <taxon>Campylobacterales</taxon>
        <taxon>Sulfurovaceae</taxon>
        <taxon>Sulfurovum</taxon>
        <taxon>environmental samples</taxon>
    </lineage>
</organism>